<dbReference type="EMBL" id="GBXM01017892">
    <property type="protein sequence ID" value="JAH90685.1"/>
    <property type="molecule type" value="Transcribed_RNA"/>
</dbReference>
<feature type="transmembrane region" description="Helical" evidence="1">
    <location>
        <begin position="13"/>
        <end position="31"/>
    </location>
</feature>
<evidence type="ECO:0000256" key="1">
    <source>
        <dbReference type="SAM" id="Phobius"/>
    </source>
</evidence>
<accession>A0A0E9WM73</accession>
<reference evidence="2" key="1">
    <citation type="submission" date="2014-11" db="EMBL/GenBank/DDBJ databases">
        <authorList>
            <person name="Amaro Gonzalez C."/>
        </authorList>
    </citation>
    <scope>NUCLEOTIDE SEQUENCE</scope>
</reference>
<keyword evidence="1" id="KW-1133">Transmembrane helix</keyword>
<organism evidence="2">
    <name type="scientific">Anguilla anguilla</name>
    <name type="common">European freshwater eel</name>
    <name type="synonym">Muraena anguilla</name>
    <dbReference type="NCBI Taxonomy" id="7936"/>
    <lineage>
        <taxon>Eukaryota</taxon>
        <taxon>Metazoa</taxon>
        <taxon>Chordata</taxon>
        <taxon>Craniata</taxon>
        <taxon>Vertebrata</taxon>
        <taxon>Euteleostomi</taxon>
        <taxon>Actinopterygii</taxon>
        <taxon>Neopterygii</taxon>
        <taxon>Teleostei</taxon>
        <taxon>Anguilliformes</taxon>
        <taxon>Anguillidae</taxon>
        <taxon>Anguilla</taxon>
    </lineage>
</organism>
<sequence length="89" mass="10367">MKRLWSNAVTLEIPSLSITCYIFLFVFNYIANWTNTGSCKAFPFKCILSFNYTFFKSFFTSRQYTQGFSGGDFYLEDFSEMLECQGSAF</sequence>
<evidence type="ECO:0000313" key="2">
    <source>
        <dbReference type="EMBL" id="JAH90685.1"/>
    </source>
</evidence>
<protein>
    <submittedName>
        <fullName evidence="2">Uncharacterized protein</fullName>
    </submittedName>
</protein>
<keyword evidence="1" id="KW-0472">Membrane</keyword>
<dbReference type="AlphaFoldDB" id="A0A0E9WM73"/>
<keyword evidence="1" id="KW-0812">Transmembrane</keyword>
<proteinExistence type="predicted"/>
<name>A0A0E9WM73_ANGAN</name>
<reference evidence="2" key="2">
    <citation type="journal article" date="2015" name="Fish Shellfish Immunol.">
        <title>Early steps in the European eel (Anguilla anguilla)-Vibrio vulnificus interaction in the gills: Role of the RtxA13 toxin.</title>
        <authorList>
            <person name="Callol A."/>
            <person name="Pajuelo D."/>
            <person name="Ebbesson L."/>
            <person name="Teles M."/>
            <person name="MacKenzie S."/>
            <person name="Amaro C."/>
        </authorList>
    </citation>
    <scope>NUCLEOTIDE SEQUENCE</scope>
</reference>